<dbReference type="SUPFAM" id="SSF161098">
    <property type="entry name" value="MetI-like"/>
    <property type="match status" value="1"/>
</dbReference>
<proteinExistence type="inferred from homology"/>
<keyword evidence="3" id="KW-1003">Cell membrane</keyword>
<dbReference type="InterPro" id="IPR000515">
    <property type="entry name" value="MetI-like"/>
</dbReference>
<dbReference type="PANTHER" id="PTHR30151">
    <property type="entry name" value="ALKANE SULFONATE ABC TRANSPORTER-RELATED, MEMBRANE SUBUNIT"/>
    <property type="match status" value="1"/>
</dbReference>
<dbReference type="PANTHER" id="PTHR30151:SF0">
    <property type="entry name" value="ABC TRANSPORTER PERMEASE PROTEIN MJ0413-RELATED"/>
    <property type="match status" value="1"/>
</dbReference>
<evidence type="ECO:0000313" key="10">
    <source>
        <dbReference type="Proteomes" id="UP000239388"/>
    </source>
</evidence>
<protein>
    <submittedName>
        <fullName evidence="9">ABC transporter permease</fullName>
    </submittedName>
</protein>
<comment type="subcellular location">
    <subcellularLocation>
        <location evidence="1 7">Cell membrane</location>
        <topology evidence="1 7">Multi-pass membrane protein</topology>
    </subcellularLocation>
</comment>
<dbReference type="PROSITE" id="PS50928">
    <property type="entry name" value="ABC_TM1"/>
    <property type="match status" value="1"/>
</dbReference>
<accession>A0A2S8GAF2</accession>
<dbReference type="FunFam" id="1.10.3720.10:FF:000003">
    <property type="entry name" value="Aliphatic sulfonate ABC transporter permease"/>
    <property type="match status" value="1"/>
</dbReference>
<dbReference type="EMBL" id="PUIB01000006">
    <property type="protein sequence ID" value="PQO41074.1"/>
    <property type="molecule type" value="Genomic_DNA"/>
</dbReference>
<feature type="transmembrane region" description="Helical" evidence="7">
    <location>
        <begin position="121"/>
        <end position="140"/>
    </location>
</feature>
<feature type="transmembrane region" description="Helical" evidence="7">
    <location>
        <begin position="96"/>
        <end position="115"/>
    </location>
</feature>
<comment type="similarity">
    <text evidence="7">Belongs to the binding-protein-dependent transport system permease family.</text>
</comment>
<feature type="transmembrane region" description="Helical" evidence="7">
    <location>
        <begin position="65"/>
        <end position="84"/>
    </location>
</feature>
<keyword evidence="6 7" id="KW-0472">Membrane</keyword>
<keyword evidence="4 7" id="KW-0812">Transmembrane</keyword>
<dbReference type="Proteomes" id="UP000239388">
    <property type="component" value="Unassembled WGS sequence"/>
</dbReference>
<sequence length="254" mass="27925">MKNIAWRIWLPIVLLVVWQGLSWAGVITPLLLPSPIDVATSAARLTWSGELPNHVIVSLIRVFEGFLLAAALGIALGSAIGLWASFDKTCDWVLQTLKPIPPIGWFPLAVLWFGIGEVSKVFIIFLGAFFPILVNVIDGIRQADHRYIELARVHEISWWKFFSRIIVPGAIPSTLTGLRVGIGFAWTCVVAAELIAAESGVGYLIVDARQTFQADVVIVGMLTIGILGTLMDLSLRQIDSRLVRWKQPFRGTSG</sequence>
<evidence type="ECO:0000256" key="5">
    <source>
        <dbReference type="ARBA" id="ARBA00022989"/>
    </source>
</evidence>
<feature type="transmembrane region" description="Helical" evidence="7">
    <location>
        <begin position="161"/>
        <end position="178"/>
    </location>
</feature>
<feature type="transmembrane region" description="Helical" evidence="7">
    <location>
        <begin position="184"/>
        <end position="204"/>
    </location>
</feature>
<comment type="caution">
    <text evidence="9">The sequence shown here is derived from an EMBL/GenBank/DDBJ whole genome shotgun (WGS) entry which is preliminary data.</text>
</comment>
<keyword evidence="5 7" id="KW-1133">Transmembrane helix</keyword>
<evidence type="ECO:0000256" key="2">
    <source>
        <dbReference type="ARBA" id="ARBA00022448"/>
    </source>
</evidence>
<name>A0A2S8GAF2_9BACT</name>
<dbReference type="Pfam" id="PF00528">
    <property type="entry name" value="BPD_transp_1"/>
    <property type="match status" value="1"/>
</dbReference>
<evidence type="ECO:0000313" key="9">
    <source>
        <dbReference type="EMBL" id="PQO41074.1"/>
    </source>
</evidence>
<organism evidence="9 10">
    <name type="scientific">Blastopirellula marina</name>
    <dbReference type="NCBI Taxonomy" id="124"/>
    <lineage>
        <taxon>Bacteria</taxon>
        <taxon>Pseudomonadati</taxon>
        <taxon>Planctomycetota</taxon>
        <taxon>Planctomycetia</taxon>
        <taxon>Pirellulales</taxon>
        <taxon>Pirellulaceae</taxon>
        <taxon>Blastopirellula</taxon>
    </lineage>
</organism>
<dbReference type="GO" id="GO:0005886">
    <property type="term" value="C:plasma membrane"/>
    <property type="evidence" value="ECO:0007669"/>
    <property type="project" value="UniProtKB-SubCell"/>
</dbReference>
<keyword evidence="2 7" id="KW-0813">Transport</keyword>
<dbReference type="CDD" id="cd06261">
    <property type="entry name" value="TM_PBP2"/>
    <property type="match status" value="1"/>
</dbReference>
<dbReference type="Gene3D" id="1.10.3720.10">
    <property type="entry name" value="MetI-like"/>
    <property type="match status" value="1"/>
</dbReference>
<evidence type="ECO:0000256" key="1">
    <source>
        <dbReference type="ARBA" id="ARBA00004651"/>
    </source>
</evidence>
<gene>
    <name evidence="9" type="ORF">C5Y98_03700</name>
</gene>
<feature type="domain" description="ABC transmembrane type-1" evidence="8">
    <location>
        <begin position="55"/>
        <end position="235"/>
    </location>
</feature>
<evidence type="ECO:0000256" key="4">
    <source>
        <dbReference type="ARBA" id="ARBA00022692"/>
    </source>
</evidence>
<evidence type="ECO:0000256" key="7">
    <source>
        <dbReference type="RuleBase" id="RU363032"/>
    </source>
</evidence>
<dbReference type="OrthoDB" id="9804353at2"/>
<evidence type="ECO:0000256" key="6">
    <source>
        <dbReference type="ARBA" id="ARBA00023136"/>
    </source>
</evidence>
<dbReference type="GO" id="GO:0042918">
    <property type="term" value="P:alkanesulfonate transmembrane transport"/>
    <property type="evidence" value="ECO:0007669"/>
    <property type="project" value="UniProtKB-ARBA"/>
</dbReference>
<evidence type="ECO:0000259" key="8">
    <source>
        <dbReference type="PROSITE" id="PS50928"/>
    </source>
</evidence>
<dbReference type="InterPro" id="IPR035906">
    <property type="entry name" value="MetI-like_sf"/>
</dbReference>
<dbReference type="RefSeq" id="WP_105351733.1">
    <property type="nucleotide sequence ID" value="NZ_PUIB01000006.1"/>
</dbReference>
<dbReference type="AlphaFoldDB" id="A0A2S8GAF2"/>
<reference evidence="9 10" key="1">
    <citation type="submission" date="2018-02" db="EMBL/GenBank/DDBJ databases">
        <title>Comparative genomes isolates from brazilian mangrove.</title>
        <authorList>
            <person name="Araujo J.E."/>
            <person name="Taketani R.G."/>
            <person name="Silva M.C.P."/>
            <person name="Loureco M.V."/>
            <person name="Andreote F.D."/>
        </authorList>
    </citation>
    <scope>NUCLEOTIDE SEQUENCE [LARGE SCALE GENOMIC DNA]</scope>
    <source>
        <strain evidence="9 10">NAP PRIS-MGV</strain>
    </source>
</reference>
<feature type="transmembrane region" description="Helical" evidence="7">
    <location>
        <begin position="216"/>
        <end position="235"/>
    </location>
</feature>
<evidence type="ECO:0000256" key="3">
    <source>
        <dbReference type="ARBA" id="ARBA00022475"/>
    </source>
</evidence>